<reference evidence="1 2" key="1">
    <citation type="journal article" date="2013" name="BMC Genomics">
        <title>The miniature genome of a carnivorous plant Genlisea aurea contains a low number of genes and short non-coding sequences.</title>
        <authorList>
            <person name="Leushkin E.V."/>
            <person name="Sutormin R.A."/>
            <person name="Nabieva E.R."/>
            <person name="Penin A.A."/>
            <person name="Kondrashov A.S."/>
            <person name="Logacheva M.D."/>
        </authorList>
    </citation>
    <scope>NUCLEOTIDE SEQUENCE [LARGE SCALE GENOMIC DNA]</scope>
</reference>
<protein>
    <submittedName>
        <fullName evidence="1">Uncharacterized protein</fullName>
    </submittedName>
</protein>
<name>S8D579_9LAMI</name>
<dbReference type="InterPro" id="IPR012438">
    <property type="entry name" value="DUF1639"/>
</dbReference>
<feature type="non-terminal residue" evidence="1">
    <location>
        <position position="1"/>
    </location>
</feature>
<dbReference type="PANTHER" id="PTHR33130">
    <property type="entry name" value="PUTATIVE (DUF1639)-RELATED"/>
    <property type="match status" value="1"/>
</dbReference>
<evidence type="ECO:0000313" key="2">
    <source>
        <dbReference type="Proteomes" id="UP000015453"/>
    </source>
</evidence>
<accession>S8D579</accession>
<feature type="non-terminal residue" evidence="1">
    <location>
        <position position="109"/>
    </location>
</feature>
<dbReference type="OrthoDB" id="909814at2759"/>
<dbReference type="AlphaFoldDB" id="S8D579"/>
<gene>
    <name evidence="1" type="ORF">M569_02185</name>
</gene>
<sequence length="109" mass="12366">KIWNLRPRKPLQRWPDVNGGGFSIGKSISSSQSVPTINNRSLSVERGGDFMEKLFVALSKEEIEEDVFAMTGSKPTRRPKKRPKQIQKLIDPLLPGNWLLSITEDSYKV</sequence>
<evidence type="ECO:0000313" key="1">
    <source>
        <dbReference type="EMBL" id="EPS72576.1"/>
    </source>
</evidence>
<proteinExistence type="predicted"/>
<dbReference type="PANTHER" id="PTHR33130:SF40">
    <property type="entry name" value="CHROMOGRANIN (DUF1639)"/>
    <property type="match status" value="1"/>
</dbReference>
<dbReference type="Pfam" id="PF07797">
    <property type="entry name" value="DUF1639"/>
    <property type="match status" value="1"/>
</dbReference>
<organism evidence="1 2">
    <name type="scientific">Genlisea aurea</name>
    <dbReference type="NCBI Taxonomy" id="192259"/>
    <lineage>
        <taxon>Eukaryota</taxon>
        <taxon>Viridiplantae</taxon>
        <taxon>Streptophyta</taxon>
        <taxon>Embryophyta</taxon>
        <taxon>Tracheophyta</taxon>
        <taxon>Spermatophyta</taxon>
        <taxon>Magnoliopsida</taxon>
        <taxon>eudicotyledons</taxon>
        <taxon>Gunneridae</taxon>
        <taxon>Pentapetalae</taxon>
        <taxon>asterids</taxon>
        <taxon>lamiids</taxon>
        <taxon>Lamiales</taxon>
        <taxon>Lentibulariaceae</taxon>
        <taxon>Genlisea</taxon>
    </lineage>
</organism>
<dbReference type="EMBL" id="AUSU01000782">
    <property type="protein sequence ID" value="EPS72576.1"/>
    <property type="molecule type" value="Genomic_DNA"/>
</dbReference>
<dbReference type="Proteomes" id="UP000015453">
    <property type="component" value="Unassembled WGS sequence"/>
</dbReference>
<comment type="caution">
    <text evidence="1">The sequence shown here is derived from an EMBL/GenBank/DDBJ whole genome shotgun (WGS) entry which is preliminary data.</text>
</comment>
<keyword evidence="2" id="KW-1185">Reference proteome</keyword>